<dbReference type="RefSeq" id="WP_006683255.1">
    <property type="nucleotide sequence ID" value="NZ_CAFB01000072.1"/>
</dbReference>
<gene>
    <name evidence="1" type="ORF">CAGGBEG34_520001</name>
</gene>
<dbReference type="Proteomes" id="UP000054051">
    <property type="component" value="Unassembled WGS sequence"/>
</dbReference>
<comment type="caution">
    <text evidence="1">The sequence shown here is derived from an EMBL/GenBank/DDBJ whole genome shotgun (WGS) entry which is preliminary data.</text>
</comment>
<reference evidence="1 2" key="1">
    <citation type="submission" date="2011-08" db="EMBL/GenBank/DDBJ databases">
        <title>The genome of the obligate endobacterium of an arbuscular mycorrhizal fungus reveals an interphylum network of nutritional interactions.</title>
        <authorList>
            <person name="Ghignone S."/>
            <person name="Salvioli A."/>
            <person name="Anca I."/>
            <person name="Lumini E."/>
            <person name="Ortu G."/>
            <person name="Petiti L."/>
            <person name="Cruveiller S."/>
            <person name="Bianciotto V."/>
            <person name="Piffanelli P."/>
            <person name="Lanfranco L."/>
            <person name="Bonfante P."/>
        </authorList>
    </citation>
    <scope>NUCLEOTIDE SEQUENCE [LARGE SCALE GENOMIC DNA]</scope>
    <source>
        <strain evidence="1 2">BEG34</strain>
    </source>
</reference>
<dbReference type="EMBL" id="CAFB01000072">
    <property type="protein sequence ID" value="CCD30200.1"/>
    <property type="molecule type" value="Genomic_DNA"/>
</dbReference>
<dbReference type="InterPro" id="IPR008775">
    <property type="entry name" value="Phytyl_CoA_dOase-like"/>
</dbReference>
<name>G2JBP5_9BURK</name>
<evidence type="ECO:0000313" key="1">
    <source>
        <dbReference type="EMBL" id="CCD30200.1"/>
    </source>
</evidence>
<dbReference type="eggNOG" id="COG5285">
    <property type="taxonomic scope" value="Bacteria"/>
</dbReference>
<evidence type="ECO:0008006" key="3">
    <source>
        <dbReference type="Google" id="ProtNLM"/>
    </source>
</evidence>
<protein>
    <recommendedName>
        <fullName evidence="3">Phytanoyl-CoA dioxygenase</fullName>
    </recommendedName>
</protein>
<sequence length="274" mass="31928">MLEYYGDSTYLEGLKETGFFLIQNFLQQNEIKALKDVAVRIFNVDGGSAVLPTIFLKENKLTEIFFHKRMRSFLQDIFGYMNRIYLYPNITIRNNLYVNWHTDDFFLAENLQDEGALPEFYMFNVYLQDNSKERGGGIDVMSGTHHLGREKKDKIISCPAESTYYSIPSKSGDLIVFDYRIIHRGTIPTVDSNPDRFALQWTVSTSDKWSSMYLAYLLSRGKQKIHLADFTPQRAKTFFEDISNVVYPDSFDDVGRAFFDQYIRFIDTAHYIVS</sequence>
<keyword evidence="2" id="KW-1185">Reference proteome</keyword>
<accession>G2JBP5</accession>
<dbReference type="STRING" id="1070319.CAGGBEG34_520001"/>
<proteinExistence type="predicted"/>
<dbReference type="SUPFAM" id="SSF51197">
    <property type="entry name" value="Clavaminate synthase-like"/>
    <property type="match status" value="1"/>
</dbReference>
<dbReference type="GO" id="GO:0016706">
    <property type="term" value="F:2-oxoglutarate-dependent dioxygenase activity"/>
    <property type="evidence" value="ECO:0007669"/>
    <property type="project" value="UniProtKB-ARBA"/>
</dbReference>
<dbReference type="Gene3D" id="2.60.120.620">
    <property type="entry name" value="q2cbj1_9rhob like domain"/>
    <property type="match status" value="1"/>
</dbReference>
<dbReference type="OrthoDB" id="324927at2"/>
<organism evidence="1 2">
    <name type="scientific">Candidatus Glomeribacter gigasporarum BEG34</name>
    <dbReference type="NCBI Taxonomy" id="1070319"/>
    <lineage>
        <taxon>Bacteria</taxon>
        <taxon>Pseudomonadati</taxon>
        <taxon>Pseudomonadota</taxon>
        <taxon>Betaproteobacteria</taxon>
        <taxon>Burkholderiales</taxon>
        <taxon>Burkholderiaceae</taxon>
        <taxon>Candidatus Glomeribacter</taxon>
    </lineage>
</organism>
<dbReference type="Pfam" id="PF05721">
    <property type="entry name" value="PhyH"/>
    <property type="match status" value="1"/>
</dbReference>
<dbReference type="AlphaFoldDB" id="G2JBP5"/>
<evidence type="ECO:0000313" key="2">
    <source>
        <dbReference type="Proteomes" id="UP000054051"/>
    </source>
</evidence>